<dbReference type="EMBL" id="CAUYUJ010014296">
    <property type="protein sequence ID" value="CAK0839473.1"/>
    <property type="molecule type" value="Genomic_DNA"/>
</dbReference>
<accession>A0ABN9T3A0</accession>
<feature type="compositionally biased region" description="Polar residues" evidence="1">
    <location>
        <begin position="98"/>
        <end position="113"/>
    </location>
</feature>
<evidence type="ECO:0000313" key="2">
    <source>
        <dbReference type="EMBL" id="CAK0839473.1"/>
    </source>
</evidence>
<comment type="caution">
    <text evidence="2">The sequence shown here is derived from an EMBL/GenBank/DDBJ whole genome shotgun (WGS) entry which is preliminary data.</text>
</comment>
<gene>
    <name evidence="2" type="ORF">PCOR1329_LOCUS35143</name>
</gene>
<dbReference type="Proteomes" id="UP001189429">
    <property type="component" value="Unassembled WGS sequence"/>
</dbReference>
<proteinExistence type="predicted"/>
<reference evidence="2" key="1">
    <citation type="submission" date="2023-10" db="EMBL/GenBank/DDBJ databases">
        <authorList>
            <person name="Chen Y."/>
            <person name="Shah S."/>
            <person name="Dougan E. K."/>
            <person name="Thang M."/>
            <person name="Chan C."/>
        </authorList>
    </citation>
    <scope>NUCLEOTIDE SEQUENCE [LARGE SCALE GENOMIC DNA]</scope>
</reference>
<protein>
    <submittedName>
        <fullName evidence="2">Uncharacterized protein</fullName>
    </submittedName>
</protein>
<evidence type="ECO:0000256" key="1">
    <source>
        <dbReference type="SAM" id="MobiDB-lite"/>
    </source>
</evidence>
<name>A0ABN9T3A0_9DINO</name>
<keyword evidence="3" id="KW-1185">Reference proteome</keyword>
<sequence>MLCWLQRWHHEREERRCWAQQVMLEKRTMEQERAHDRIKSVMEAQAQLEELSKASPKRKPVRLTSVDGPGLTMRTEKPQRFKPLSMSKFMSEPPMRTEAQTRPSTWSLGDSKSLQSLQCLRGTLGEGHQRRGS</sequence>
<feature type="region of interest" description="Disordered" evidence="1">
    <location>
        <begin position="50"/>
        <end position="113"/>
    </location>
</feature>
<evidence type="ECO:0000313" key="3">
    <source>
        <dbReference type="Proteomes" id="UP001189429"/>
    </source>
</evidence>
<organism evidence="2 3">
    <name type="scientific">Prorocentrum cordatum</name>
    <dbReference type="NCBI Taxonomy" id="2364126"/>
    <lineage>
        <taxon>Eukaryota</taxon>
        <taxon>Sar</taxon>
        <taxon>Alveolata</taxon>
        <taxon>Dinophyceae</taxon>
        <taxon>Prorocentrales</taxon>
        <taxon>Prorocentraceae</taxon>
        <taxon>Prorocentrum</taxon>
    </lineage>
</organism>